<feature type="region of interest" description="Disordered" evidence="1">
    <location>
        <begin position="214"/>
        <end position="297"/>
    </location>
</feature>
<gene>
    <name evidence="2" type="ORF">DIABBA_LOCUS6224</name>
</gene>
<feature type="region of interest" description="Disordered" evidence="1">
    <location>
        <begin position="169"/>
        <end position="198"/>
    </location>
</feature>
<organism evidence="2 3">
    <name type="scientific">Diabrotica balteata</name>
    <name type="common">Banded cucumber beetle</name>
    <dbReference type="NCBI Taxonomy" id="107213"/>
    <lineage>
        <taxon>Eukaryota</taxon>
        <taxon>Metazoa</taxon>
        <taxon>Ecdysozoa</taxon>
        <taxon>Arthropoda</taxon>
        <taxon>Hexapoda</taxon>
        <taxon>Insecta</taxon>
        <taxon>Pterygota</taxon>
        <taxon>Neoptera</taxon>
        <taxon>Endopterygota</taxon>
        <taxon>Coleoptera</taxon>
        <taxon>Polyphaga</taxon>
        <taxon>Cucujiformia</taxon>
        <taxon>Chrysomeloidea</taxon>
        <taxon>Chrysomelidae</taxon>
        <taxon>Galerucinae</taxon>
        <taxon>Diabroticina</taxon>
        <taxon>Diabroticites</taxon>
        <taxon>Diabrotica</taxon>
    </lineage>
</organism>
<name>A0A9N9XEE8_DIABA</name>
<dbReference type="EMBL" id="OU898279">
    <property type="protein sequence ID" value="CAG9832779.1"/>
    <property type="molecule type" value="Genomic_DNA"/>
</dbReference>
<feature type="compositionally biased region" description="Polar residues" evidence="1">
    <location>
        <begin position="216"/>
        <end position="231"/>
    </location>
</feature>
<feature type="compositionally biased region" description="Basic and acidic residues" evidence="1">
    <location>
        <begin position="249"/>
        <end position="273"/>
    </location>
</feature>
<protein>
    <submittedName>
        <fullName evidence="2">Uncharacterized protein</fullName>
    </submittedName>
</protein>
<feature type="compositionally biased region" description="Basic and acidic residues" evidence="1">
    <location>
        <begin position="176"/>
        <end position="187"/>
    </location>
</feature>
<dbReference type="Proteomes" id="UP001153709">
    <property type="component" value="Chromosome 4"/>
</dbReference>
<reference evidence="2" key="1">
    <citation type="submission" date="2022-01" db="EMBL/GenBank/DDBJ databases">
        <authorList>
            <person name="King R."/>
        </authorList>
    </citation>
    <scope>NUCLEOTIDE SEQUENCE</scope>
</reference>
<accession>A0A9N9XEE8</accession>
<dbReference type="AlphaFoldDB" id="A0A9N9XEE8"/>
<proteinExistence type="predicted"/>
<evidence type="ECO:0000313" key="2">
    <source>
        <dbReference type="EMBL" id="CAG9832779.1"/>
    </source>
</evidence>
<feature type="compositionally biased region" description="Basic residues" evidence="1">
    <location>
        <begin position="288"/>
        <end position="297"/>
    </location>
</feature>
<keyword evidence="3" id="KW-1185">Reference proteome</keyword>
<dbReference type="OrthoDB" id="7089958at2759"/>
<evidence type="ECO:0000256" key="1">
    <source>
        <dbReference type="SAM" id="MobiDB-lite"/>
    </source>
</evidence>
<sequence length="297" mass="32754">MKSLTIPPPPPPVSSPTLDAVTALQLPPMFHHPAMPPPPGLLHILMSAEKCQELVWGTKLSQLESPTSDPGIMPSPTGLPLATSPPLAPLPLTPTWEMLQYLTFSSQKNHYDIIRVLRMVVCNEQFGLAHELCYRPIFNGPTCLSTNKSGKRTEKITCVTIAREKSSVQCTSPLSPKRERDAGRKWESGSAKRKRKAERAILNQSISTGMMKFLNPTVSGSTEPSESIASTSKKHSVTIDIPMNLGSIDDEHLNTDTERQSEIDTKTVSKESDSNDEIPVSREQYSRSQKKKLLSTK</sequence>
<evidence type="ECO:0000313" key="3">
    <source>
        <dbReference type="Proteomes" id="UP001153709"/>
    </source>
</evidence>